<accession>A0ACC0KWJ7</accession>
<comment type="caution">
    <text evidence="1">The sequence shown here is derived from an EMBL/GenBank/DDBJ whole genome shotgun (WGS) entry which is preliminary data.</text>
</comment>
<dbReference type="EMBL" id="CM046115">
    <property type="protein sequence ID" value="KAI8440729.1"/>
    <property type="molecule type" value="Genomic_DNA"/>
</dbReference>
<dbReference type="Proteomes" id="UP001064048">
    <property type="component" value="Chromosome 15"/>
</dbReference>
<name>A0ACC0KWJ7_CHOFU</name>
<evidence type="ECO:0000313" key="2">
    <source>
        <dbReference type="Proteomes" id="UP001064048"/>
    </source>
</evidence>
<proteinExistence type="predicted"/>
<organism evidence="1 2">
    <name type="scientific">Choristoneura fumiferana</name>
    <name type="common">Spruce budworm moth</name>
    <name type="synonym">Archips fumiferana</name>
    <dbReference type="NCBI Taxonomy" id="7141"/>
    <lineage>
        <taxon>Eukaryota</taxon>
        <taxon>Metazoa</taxon>
        <taxon>Ecdysozoa</taxon>
        <taxon>Arthropoda</taxon>
        <taxon>Hexapoda</taxon>
        <taxon>Insecta</taxon>
        <taxon>Pterygota</taxon>
        <taxon>Neoptera</taxon>
        <taxon>Endopterygota</taxon>
        <taxon>Lepidoptera</taxon>
        <taxon>Glossata</taxon>
        <taxon>Ditrysia</taxon>
        <taxon>Tortricoidea</taxon>
        <taxon>Tortricidae</taxon>
        <taxon>Tortricinae</taxon>
        <taxon>Choristoneura</taxon>
    </lineage>
</organism>
<evidence type="ECO:0000313" key="1">
    <source>
        <dbReference type="EMBL" id="KAI8440729.1"/>
    </source>
</evidence>
<sequence length="117" mass="13397">MARLVLLCMTICILQANSYVLLTANVEDVHSIAQQIAQSPVVDQVKSIWRRAKNSFNESYEKNGQKMRADDSGNEKVDSKEDVKIREERRKAVEELLDMGRNATVYIKTIKDIVDRI</sequence>
<reference evidence="1 2" key="1">
    <citation type="journal article" date="2022" name="Genome Biol. Evol.">
        <title>The Spruce Budworm Genome: Reconstructing the Evolutionary History of Antifreeze Proteins.</title>
        <authorList>
            <person name="Beliveau C."/>
            <person name="Gagne P."/>
            <person name="Picq S."/>
            <person name="Vernygora O."/>
            <person name="Keeling C.I."/>
            <person name="Pinkney K."/>
            <person name="Doucet D."/>
            <person name="Wen F."/>
            <person name="Johnston J.S."/>
            <person name="Maaroufi H."/>
            <person name="Boyle B."/>
            <person name="Laroche J."/>
            <person name="Dewar K."/>
            <person name="Juretic N."/>
            <person name="Blackburn G."/>
            <person name="Nisole A."/>
            <person name="Brunet B."/>
            <person name="Brandao M."/>
            <person name="Lumley L."/>
            <person name="Duan J."/>
            <person name="Quan G."/>
            <person name="Lucarotti C.J."/>
            <person name="Roe A.D."/>
            <person name="Sperling F.A.H."/>
            <person name="Levesque R.C."/>
            <person name="Cusson M."/>
        </authorList>
    </citation>
    <scope>NUCLEOTIDE SEQUENCE [LARGE SCALE GENOMIC DNA]</scope>
    <source>
        <strain evidence="1">Glfc:IPQL:Cfum</strain>
    </source>
</reference>
<keyword evidence="2" id="KW-1185">Reference proteome</keyword>
<protein>
    <submittedName>
        <fullName evidence="1">Uncharacterized protein</fullName>
    </submittedName>
</protein>
<gene>
    <name evidence="1" type="ORF">MSG28_009069</name>
</gene>